<organism evidence="2 3">
    <name type="scientific">Tenacibaculum todarodis</name>
    <dbReference type="NCBI Taxonomy" id="1850252"/>
    <lineage>
        <taxon>Bacteria</taxon>
        <taxon>Pseudomonadati</taxon>
        <taxon>Bacteroidota</taxon>
        <taxon>Flavobacteriia</taxon>
        <taxon>Flavobacteriales</taxon>
        <taxon>Flavobacteriaceae</taxon>
        <taxon>Tenacibaculum</taxon>
    </lineage>
</organism>
<dbReference type="EMBL" id="CP018155">
    <property type="protein sequence ID" value="APG66147.1"/>
    <property type="molecule type" value="Genomic_DNA"/>
</dbReference>
<keyword evidence="3" id="KW-1185">Reference proteome</keyword>
<keyword evidence="1" id="KW-0812">Transmembrane</keyword>
<sequence>MDILDYGFLSQIITFIFSLFFYVKYKTNFLLLLTLLLFATVLVESIGTYLSYIKKPSYKYHYVYVLVELLIISFMYFKLMKNKKWRVLFIGLTVSFLLFWISVYFNSKLFHYLIIFEGVIISLYVFLYLKELLLSNKILNYKKLLPFWISVGFSVFYLSSIPFFAFLKYMKGRELFYIVSILIILMNLFIVTGLIWSKKEVNIIK</sequence>
<evidence type="ECO:0000313" key="2">
    <source>
        <dbReference type="EMBL" id="APG66147.1"/>
    </source>
</evidence>
<accession>A0A1L3JLY9</accession>
<feature type="transmembrane region" description="Helical" evidence="1">
    <location>
        <begin position="111"/>
        <end position="133"/>
    </location>
</feature>
<gene>
    <name evidence="2" type="ORF">LPB136_12540</name>
</gene>
<feature type="transmembrane region" description="Helical" evidence="1">
    <location>
        <begin position="87"/>
        <end position="105"/>
    </location>
</feature>
<name>A0A1L3JLY9_9FLAO</name>
<dbReference type="STRING" id="1850252.LPB136_12540"/>
<keyword evidence="1" id="KW-0472">Membrane</keyword>
<proteinExistence type="predicted"/>
<feature type="transmembrane region" description="Helical" evidence="1">
    <location>
        <begin position="62"/>
        <end position="80"/>
    </location>
</feature>
<feature type="transmembrane region" description="Helical" evidence="1">
    <location>
        <begin position="175"/>
        <end position="196"/>
    </location>
</feature>
<dbReference type="KEGG" id="ten:LPB136_12540"/>
<evidence type="ECO:0000256" key="1">
    <source>
        <dbReference type="SAM" id="Phobius"/>
    </source>
</evidence>
<keyword evidence="1" id="KW-1133">Transmembrane helix</keyword>
<protein>
    <submittedName>
        <fullName evidence="2">Uncharacterized protein</fullName>
    </submittedName>
</protein>
<dbReference type="AlphaFoldDB" id="A0A1L3JLY9"/>
<evidence type="ECO:0000313" key="3">
    <source>
        <dbReference type="Proteomes" id="UP000181898"/>
    </source>
</evidence>
<dbReference type="Proteomes" id="UP000181898">
    <property type="component" value="Chromosome"/>
</dbReference>
<feature type="transmembrane region" description="Helical" evidence="1">
    <location>
        <begin position="145"/>
        <end position="169"/>
    </location>
</feature>
<feature type="transmembrane region" description="Helical" evidence="1">
    <location>
        <begin position="6"/>
        <end position="23"/>
    </location>
</feature>
<reference evidence="2 3" key="1">
    <citation type="submission" date="2016-11" db="EMBL/GenBank/DDBJ databases">
        <title>Tenacibaculum sp. LPB0136, isolated from marine environment.</title>
        <authorList>
            <person name="Kim E."/>
            <person name="Yi H."/>
        </authorList>
    </citation>
    <scope>NUCLEOTIDE SEQUENCE [LARGE SCALE GENOMIC DNA]</scope>
    <source>
        <strain evidence="2 3">LPB0136</strain>
    </source>
</reference>
<feature type="transmembrane region" description="Helical" evidence="1">
    <location>
        <begin position="30"/>
        <end position="50"/>
    </location>
</feature>